<gene>
    <name evidence="3" type="ORF">DdX_08383</name>
</gene>
<dbReference type="InterPro" id="IPR013957">
    <property type="entry name" value="SNRNP27"/>
</dbReference>
<dbReference type="Proteomes" id="UP001201812">
    <property type="component" value="Unassembled WGS sequence"/>
</dbReference>
<dbReference type="GO" id="GO:0003729">
    <property type="term" value="F:mRNA binding"/>
    <property type="evidence" value="ECO:0007669"/>
    <property type="project" value="TreeGrafter"/>
</dbReference>
<feature type="compositionally biased region" description="Basic and acidic residues" evidence="1">
    <location>
        <begin position="49"/>
        <end position="61"/>
    </location>
</feature>
<accession>A0AAD4R766</accession>
<feature type="compositionally biased region" description="Basic residues" evidence="1">
    <location>
        <begin position="81"/>
        <end position="91"/>
    </location>
</feature>
<dbReference type="InterPro" id="IPR025609">
    <property type="entry name" value="Lsm14-like_N"/>
</dbReference>
<dbReference type="Gene3D" id="2.30.30.100">
    <property type="match status" value="2"/>
</dbReference>
<reference evidence="3" key="1">
    <citation type="submission" date="2022-01" db="EMBL/GenBank/DDBJ databases">
        <title>Genome Sequence Resource for Two Populations of Ditylenchus destructor, the Migratory Endoparasitic Phytonematode.</title>
        <authorList>
            <person name="Zhang H."/>
            <person name="Lin R."/>
            <person name="Xie B."/>
        </authorList>
    </citation>
    <scope>NUCLEOTIDE SEQUENCE</scope>
    <source>
        <strain evidence="3">BazhouSP</strain>
    </source>
</reference>
<dbReference type="GO" id="GO:0033962">
    <property type="term" value="P:P-body assembly"/>
    <property type="evidence" value="ECO:0007669"/>
    <property type="project" value="TreeGrafter"/>
</dbReference>
<evidence type="ECO:0000256" key="1">
    <source>
        <dbReference type="SAM" id="MobiDB-lite"/>
    </source>
</evidence>
<feature type="compositionally biased region" description="Basic and acidic residues" evidence="1">
    <location>
        <begin position="333"/>
        <end position="347"/>
    </location>
</feature>
<feature type="compositionally biased region" description="Polar residues" evidence="1">
    <location>
        <begin position="779"/>
        <end position="792"/>
    </location>
</feature>
<feature type="domain" description="Lsm14-like N-terminal" evidence="2">
    <location>
        <begin position="192"/>
        <end position="272"/>
    </location>
</feature>
<sequence length="888" mass="99599">MISRSPSKTPEQISRSSGPARRSRSRSPLEKRRSRSPRDKRDRDRRRSRTPDDSKRLELKDGGGTTLGRRSSGSPTPSKSSSRRKDRKRHAPKIDLESCENVDEEMSKLMGFAGFDTTKNKKVPGNVDGVSKINKPRKYRQYMNRKGGFNRPLDYVAKAIVIKMEIDLGTNVNAPNNMLPFMATMASNLGNESSEFIGRLISIRSTDGSYYQGLVQSVDFHKSITLVKPFRDGVPLNATVLTILASSILDLKIVQRNTTGHRSCHAPEQVTSTPKCEPVQQSGMGMNAPTKFVKEHWDKVSCQVQPTEISNLQKKTANVSSVSEIIEQAQSEVDKLSHISDERKENEQMPTLEEDSKKRQGSSSETTAAIDGVRISLGELFMTKPATEAPKIDQETVKAIQGPLTFDEALKLPKTPMAPRKSHQEKMNELMKQNRYGSPQIYRPPPNQISMRQLSSPQITSQHVLSNQMASRPIASQGHQIPTQYIGSHPVMNHQMQGQYMIGPQNWPGNFAMTHGNYHPRNNAHSHHSKFGEFRHFREQQVAMPRVLKVNRSGNFREPSGIPTLDCANGYSSQQRNAEGLEFDQPIDFNELNTDFDFESNLALFDKTQFPVQEAEVGQEVDPNALIIPKRNFRNDENVLSDPAKVISWTQQNTKRAELEEAVKEFCGCLISIEGEDGSYYQGKVIRVDPFQKAIILEKPFKDGLPIKEQTLTMDAPAMRDLKIVRMGDYKEPEPPRTLPSTSNNGNKIGVAIIRNKPKQVNEAKKQPKRIQTVVRSVKTVNRSQNNTQATPEKNRNSHEAGNKKNTQPSKSYGAPPLPAYGTPPPPMPRTPDGVRITVNDLFLPKAPKAQMARPHSERSRTLIPSHKKNAVQKNQHTPQPISHKPLA</sequence>
<feature type="region of interest" description="Disordered" evidence="1">
    <location>
        <begin position="263"/>
        <end position="283"/>
    </location>
</feature>
<feature type="region of interest" description="Disordered" evidence="1">
    <location>
        <begin position="1"/>
        <end position="96"/>
    </location>
</feature>
<comment type="caution">
    <text evidence="3">The sequence shown here is derived from an EMBL/GenBank/DDBJ whole genome shotgun (WGS) entry which is preliminary data.</text>
</comment>
<dbReference type="GO" id="GO:0031087">
    <property type="term" value="P:deadenylation-independent decapping of nuclear-transcribed mRNA"/>
    <property type="evidence" value="ECO:0007669"/>
    <property type="project" value="TreeGrafter"/>
</dbReference>
<dbReference type="Pfam" id="PF08648">
    <property type="entry name" value="SNRNP27"/>
    <property type="match status" value="1"/>
</dbReference>
<evidence type="ECO:0000259" key="2">
    <source>
        <dbReference type="SMART" id="SM01271"/>
    </source>
</evidence>
<proteinExistence type="predicted"/>
<dbReference type="GO" id="GO:0000932">
    <property type="term" value="C:P-body"/>
    <property type="evidence" value="ECO:0007669"/>
    <property type="project" value="TreeGrafter"/>
</dbReference>
<evidence type="ECO:0000313" key="3">
    <source>
        <dbReference type="EMBL" id="KAI1714291.1"/>
    </source>
</evidence>
<feature type="region of interest" description="Disordered" evidence="1">
    <location>
        <begin position="333"/>
        <end position="368"/>
    </location>
</feature>
<dbReference type="PANTHER" id="PTHR13612:SF0">
    <property type="entry name" value="ENHANCER OF MRNA-DECAPPING PROTEIN 3"/>
    <property type="match status" value="1"/>
</dbReference>
<feature type="compositionally biased region" description="Polar residues" evidence="1">
    <location>
        <begin position="1"/>
        <end position="13"/>
    </location>
</feature>
<dbReference type="AlphaFoldDB" id="A0AAD4R766"/>
<feature type="compositionally biased region" description="Basic and acidic residues" evidence="1">
    <location>
        <begin position="27"/>
        <end position="42"/>
    </location>
</feature>
<feature type="compositionally biased region" description="Low complexity" evidence="1">
    <location>
        <begin position="67"/>
        <end position="80"/>
    </location>
</feature>
<keyword evidence="3" id="KW-0687">Ribonucleoprotein</keyword>
<feature type="region of interest" description="Disordered" evidence="1">
    <location>
        <begin position="755"/>
        <end position="888"/>
    </location>
</feature>
<name>A0AAD4R766_9BILA</name>
<keyword evidence="4" id="KW-1185">Reference proteome</keyword>
<protein>
    <submittedName>
        <fullName evidence="3">U4/U6.U5 small nuclear ribonucleoprotein 27 kDa protein</fullName>
    </submittedName>
</protein>
<dbReference type="SMART" id="SM01271">
    <property type="entry name" value="LSM14"/>
    <property type="match status" value="1"/>
</dbReference>
<evidence type="ECO:0000313" key="4">
    <source>
        <dbReference type="Proteomes" id="UP001201812"/>
    </source>
</evidence>
<dbReference type="PANTHER" id="PTHR13612">
    <property type="entry name" value="ENHANCER OF MRNA-DECAPPING PROTEIN 3"/>
    <property type="match status" value="1"/>
</dbReference>
<feature type="compositionally biased region" description="Basic and acidic residues" evidence="1">
    <location>
        <begin position="793"/>
        <end position="803"/>
    </location>
</feature>
<feature type="compositionally biased region" description="Polar residues" evidence="1">
    <location>
        <begin position="872"/>
        <end position="881"/>
    </location>
</feature>
<dbReference type="GO" id="GO:0008380">
    <property type="term" value="P:RNA splicing"/>
    <property type="evidence" value="ECO:0007669"/>
    <property type="project" value="InterPro"/>
</dbReference>
<dbReference type="GO" id="GO:1990904">
    <property type="term" value="C:ribonucleoprotein complex"/>
    <property type="evidence" value="ECO:0007669"/>
    <property type="project" value="UniProtKB-KW"/>
</dbReference>
<feature type="compositionally biased region" description="Polar residues" evidence="1">
    <location>
        <begin position="269"/>
        <end position="283"/>
    </location>
</feature>
<dbReference type="EMBL" id="JAKKPZ010000013">
    <property type="protein sequence ID" value="KAI1714291.1"/>
    <property type="molecule type" value="Genomic_DNA"/>
</dbReference>
<organism evidence="3 4">
    <name type="scientific">Ditylenchus destructor</name>
    <dbReference type="NCBI Taxonomy" id="166010"/>
    <lineage>
        <taxon>Eukaryota</taxon>
        <taxon>Metazoa</taxon>
        <taxon>Ecdysozoa</taxon>
        <taxon>Nematoda</taxon>
        <taxon>Chromadorea</taxon>
        <taxon>Rhabditida</taxon>
        <taxon>Tylenchina</taxon>
        <taxon>Tylenchomorpha</taxon>
        <taxon>Sphaerularioidea</taxon>
        <taxon>Anguinidae</taxon>
        <taxon>Anguininae</taxon>
        <taxon>Ditylenchus</taxon>
    </lineage>
</organism>
<feature type="compositionally biased region" description="Pro residues" evidence="1">
    <location>
        <begin position="816"/>
        <end position="830"/>
    </location>
</feature>